<evidence type="ECO:0000256" key="1">
    <source>
        <dbReference type="ARBA" id="ARBA00001947"/>
    </source>
</evidence>
<dbReference type="GO" id="GO:0006508">
    <property type="term" value="P:proteolysis"/>
    <property type="evidence" value="ECO:0007669"/>
    <property type="project" value="UniProtKB-KW"/>
</dbReference>
<name>A0A1S3G243_DIPOR</name>
<dbReference type="OrthoDB" id="10471438at2759"/>
<evidence type="ECO:0000256" key="6">
    <source>
        <dbReference type="ARBA" id="ARBA00022833"/>
    </source>
</evidence>
<dbReference type="KEGG" id="dord:105993898"/>
<dbReference type="Proteomes" id="UP000081671">
    <property type="component" value="Unplaced"/>
</dbReference>
<dbReference type="RefSeq" id="XP_012882725.1">
    <property type="nucleotide sequence ID" value="XM_013027271.1"/>
</dbReference>
<dbReference type="GO" id="GO:0004222">
    <property type="term" value="F:metalloendopeptidase activity"/>
    <property type="evidence" value="ECO:0007669"/>
    <property type="project" value="InterPro"/>
</dbReference>
<evidence type="ECO:0000256" key="4">
    <source>
        <dbReference type="ARBA" id="ARBA00022729"/>
    </source>
</evidence>
<gene>
    <name evidence="11" type="primary">LOC105993898</name>
</gene>
<feature type="region of interest" description="Disordered" evidence="9">
    <location>
        <begin position="177"/>
        <end position="229"/>
    </location>
</feature>
<dbReference type="PROSITE" id="PS00546">
    <property type="entry name" value="CYSTEINE_SWITCH"/>
    <property type="match status" value="1"/>
</dbReference>
<evidence type="ECO:0000313" key="10">
    <source>
        <dbReference type="Proteomes" id="UP000081671"/>
    </source>
</evidence>
<dbReference type="CTD" id="285311"/>
<protein>
    <submittedName>
        <fullName evidence="11">Uncharacterized protein</fullName>
    </submittedName>
</protein>
<accession>A0A1S3G243</accession>
<dbReference type="AlphaFoldDB" id="A0A1S3G243"/>
<keyword evidence="6" id="KW-0862">Zinc</keyword>
<evidence type="ECO:0000256" key="2">
    <source>
        <dbReference type="ARBA" id="ARBA00022670"/>
    </source>
</evidence>
<keyword evidence="5" id="KW-0378">Hydrolase</keyword>
<proteinExistence type="predicted"/>
<feature type="compositionally biased region" description="Basic residues" evidence="9">
    <location>
        <begin position="220"/>
        <end position="229"/>
    </location>
</feature>
<keyword evidence="2" id="KW-0645">Protease</keyword>
<reference evidence="11" key="1">
    <citation type="submission" date="2025-08" db="UniProtKB">
        <authorList>
            <consortium name="RefSeq"/>
        </authorList>
    </citation>
    <scope>IDENTIFICATION</scope>
    <source>
        <tissue evidence="11">Kidney</tissue>
    </source>
</reference>
<evidence type="ECO:0000256" key="3">
    <source>
        <dbReference type="ARBA" id="ARBA00022723"/>
    </source>
</evidence>
<keyword evidence="3" id="KW-0479">Metal-binding</keyword>
<evidence type="ECO:0000256" key="5">
    <source>
        <dbReference type="ARBA" id="ARBA00022801"/>
    </source>
</evidence>
<evidence type="ECO:0000256" key="8">
    <source>
        <dbReference type="ARBA" id="ARBA00023145"/>
    </source>
</evidence>
<evidence type="ECO:0000256" key="9">
    <source>
        <dbReference type="SAM" id="MobiDB-lite"/>
    </source>
</evidence>
<keyword evidence="4" id="KW-0732">Signal</keyword>
<dbReference type="GO" id="GO:0031012">
    <property type="term" value="C:extracellular matrix"/>
    <property type="evidence" value="ECO:0007669"/>
    <property type="project" value="InterPro"/>
</dbReference>
<evidence type="ECO:0000256" key="7">
    <source>
        <dbReference type="ARBA" id="ARBA00023049"/>
    </source>
</evidence>
<organism evidence="10 11">
    <name type="scientific">Dipodomys ordii</name>
    <name type="common">Ord's kangaroo rat</name>
    <dbReference type="NCBI Taxonomy" id="10020"/>
    <lineage>
        <taxon>Eukaryota</taxon>
        <taxon>Metazoa</taxon>
        <taxon>Chordata</taxon>
        <taxon>Craniata</taxon>
        <taxon>Vertebrata</taxon>
        <taxon>Euteleostomi</taxon>
        <taxon>Mammalia</taxon>
        <taxon>Eutheria</taxon>
        <taxon>Euarchontoglires</taxon>
        <taxon>Glires</taxon>
        <taxon>Rodentia</taxon>
        <taxon>Castorimorpha</taxon>
        <taxon>Heteromyidae</taxon>
        <taxon>Dipodomyinae</taxon>
        <taxon>Dipodomys</taxon>
    </lineage>
</organism>
<dbReference type="InterPro" id="IPR021158">
    <property type="entry name" value="Pept_M10A_Zn_BS"/>
</dbReference>
<keyword evidence="10" id="KW-1185">Reference proteome</keyword>
<dbReference type="GO" id="GO:0008270">
    <property type="term" value="F:zinc ion binding"/>
    <property type="evidence" value="ECO:0007669"/>
    <property type="project" value="InterPro"/>
</dbReference>
<evidence type="ECO:0000313" key="11">
    <source>
        <dbReference type="RefSeq" id="XP_012882725.1"/>
    </source>
</evidence>
<sequence length="229" mass="24629">MFSSLSTFSREEQVPWNSAVPGWQAFREAYSAASGPWGLVTPGPCVPLSSAGVCTCWYVNDSILWPPMGPSCEVHACLVTWPWASTKMSSRDVDSFGAYMGRSLTLEAYTPFPEPWAPDLSASGTRTYRLFPEPSAPNPFALPALPEVISSGWPQGGCQTPASSALGPAVQGLPPGPPLCPVPVTESASSPELHPLPPSPLQDPQLQFPRCNFPRPPPSKAHRRLLFDN</sequence>
<keyword evidence="7" id="KW-0482">Metalloprotease</keyword>
<keyword evidence="8" id="KW-0865">Zymogen</keyword>
<comment type="cofactor">
    <cofactor evidence="1">
        <name>Zn(2+)</name>
        <dbReference type="ChEBI" id="CHEBI:29105"/>
    </cofactor>
</comment>
<dbReference type="InParanoid" id="A0A1S3G243"/>
<dbReference type="GeneID" id="105993898"/>